<proteinExistence type="predicted"/>
<comment type="caution">
    <text evidence="2">The sequence shown here is derived from an EMBL/GenBank/DDBJ whole genome shotgun (WGS) entry which is preliminary data.</text>
</comment>
<feature type="compositionally biased region" description="Polar residues" evidence="1">
    <location>
        <begin position="1"/>
        <end position="12"/>
    </location>
</feature>
<protein>
    <submittedName>
        <fullName evidence="2">Uncharacterized protein</fullName>
    </submittedName>
</protein>
<evidence type="ECO:0000313" key="2">
    <source>
        <dbReference type="EMBL" id="MCE0481233.1"/>
    </source>
</evidence>
<feature type="non-terminal residue" evidence="2">
    <location>
        <position position="59"/>
    </location>
</feature>
<feature type="region of interest" description="Disordered" evidence="1">
    <location>
        <begin position="1"/>
        <end position="28"/>
    </location>
</feature>
<name>A0ABS8VKA7_DATST</name>
<dbReference type="Proteomes" id="UP000823775">
    <property type="component" value="Unassembled WGS sequence"/>
</dbReference>
<gene>
    <name evidence="2" type="ORF">HAX54_038810</name>
</gene>
<accession>A0ABS8VKA7</accession>
<evidence type="ECO:0000256" key="1">
    <source>
        <dbReference type="SAM" id="MobiDB-lite"/>
    </source>
</evidence>
<organism evidence="2 3">
    <name type="scientific">Datura stramonium</name>
    <name type="common">Jimsonweed</name>
    <name type="synonym">Common thornapple</name>
    <dbReference type="NCBI Taxonomy" id="4076"/>
    <lineage>
        <taxon>Eukaryota</taxon>
        <taxon>Viridiplantae</taxon>
        <taxon>Streptophyta</taxon>
        <taxon>Embryophyta</taxon>
        <taxon>Tracheophyta</taxon>
        <taxon>Spermatophyta</taxon>
        <taxon>Magnoliopsida</taxon>
        <taxon>eudicotyledons</taxon>
        <taxon>Gunneridae</taxon>
        <taxon>Pentapetalae</taxon>
        <taxon>asterids</taxon>
        <taxon>lamiids</taxon>
        <taxon>Solanales</taxon>
        <taxon>Solanaceae</taxon>
        <taxon>Solanoideae</taxon>
        <taxon>Datureae</taxon>
        <taxon>Datura</taxon>
    </lineage>
</organism>
<keyword evidence="3" id="KW-1185">Reference proteome</keyword>
<dbReference type="EMBL" id="JACEIK010005326">
    <property type="protein sequence ID" value="MCE0481233.1"/>
    <property type="molecule type" value="Genomic_DNA"/>
</dbReference>
<reference evidence="2 3" key="1">
    <citation type="journal article" date="2021" name="BMC Genomics">
        <title>Datura genome reveals duplications of psychoactive alkaloid biosynthetic genes and high mutation rate following tissue culture.</title>
        <authorList>
            <person name="Rajewski A."/>
            <person name="Carter-House D."/>
            <person name="Stajich J."/>
            <person name="Litt A."/>
        </authorList>
    </citation>
    <scope>NUCLEOTIDE SEQUENCE [LARGE SCALE GENOMIC DNA]</scope>
    <source>
        <strain evidence="2">AR-01</strain>
    </source>
</reference>
<evidence type="ECO:0000313" key="3">
    <source>
        <dbReference type="Proteomes" id="UP000823775"/>
    </source>
</evidence>
<sequence length="59" mass="6373">MGLRLQATSNHLCSPASRGSRPAKHKFSTQEGLDGLVVCPSPATQRDSRVSTCILQLQH</sequence>